<evidence type="ECO:0000313" key="3">
    <source>
        <dbReference type="EMBL" id="PQV52879.1"/>
    </source>
</evidence>
<feature type="domain" description="DUF7146" evidence="2">
    <location>
        <begin position="126"/>
        <end position="247"/>
    </location>
</feature>
<comment type="caution">
    <text evidence="3">The sequence shown here is derived from an EMBL/GenBank/DDBJ whole genome shotgun (WGS) entry which is preliminary data.</text>
</comment>
<dbReference type="GO" id="GO:0003677">
    <property type="term" value="F:DNA binding"/>
    <property type="evidence" value="ECO:0007669"/>
    <property type="project" value="InterPro"/>
</dbReference>
<dbReference type="Pfam" id="PF01807">
    <property type="entry name" value="Zn_ribbon_DnaG"/>
    <property type="match status" value="1"/>
</dbReference>
<evidence type="ECO:0000313" key="4">
    <source>
        <dbReference type="Proteomes" id="UP000238338"/>
    </source>
</evidence>
<proteinExistence type="predicted"/>
<sequence>MAYDSDYRLADAKAKPIKDVSDLLGISGLKRAGREWTGPCPGIGCGGRDRFSLNAAKNLFNCRICGAKGDQVHLVMFVRGVEFKAALDWLCGPKAELTPAERAEMDRRAEENRARQARDAAKYRADAIAAAREIWLASVPAEDTPVRDYLALRGIPRERYPALPNCLRFHPACRYMVKGQTGWREVHCGPAMIASIQAADGKGTAVHRTWIDLSQPKGKALITDPLTGEVLKSKKTLGAKKGGAIRLSGPWARSETMVMGEGIETTLSALAAGVPAGAVYWCGIDLGNISGARIMGQGKKYAGIPDMTDAEAFVPPEWVRDLILIQDGDSEPKSTHAKLLSGARRAMARRPGLSARIVPVPEGQDLNDVLMGASDA</sequence>
<dbReference type="Gene3D" id="3.90.580.10">
    <property type="entry name" value="Zinc finger, CHC2-type domain"/>
    <property type="match status" value="1"/>
</dbReference>
<dbReference type="Pfam" id="PF23639">
    <property type="entry name" value="DUF7146"/>
    <property type="match status" value="1"/>
</dbReference>
<dbReference type="InterPro" id="IPR036977">
    <property type="entry name" value="DNA_primase_Znf_CHC2"/>
</dbReference>
<dbReference type="Proteomes" id="UP000238338">
    <property type="component" value="Unassembled WGS sequence"/>
</dbReference>
<organism evidence="3 4">
    <name type="scientific">Albidovulum denitrificans</name>
    <dbReference type="NCBI Taxonomy" id="404881"/>
    <lineage>
        <taxon>Bacteria</taxon>
        <taxon>Pseudomonadati</taxon>
        <taxon>Pseudomonadota</taxon>
        <taxon>Alphaproteobacteria</taxon>
        <taxon>Rhodobacterales</taxon>
        <taxon>Paracoccaceae</taxon>
        <taxon>Albidovulum</taxon>
    </lineage>
</organism>
<dbReference type="InterPro" id="IPR055570">
    <property type="entry name" value="DUF7146"/>
</dbReference>
<dbReference type="AlphaFoldDB" id="A0A2S8RWF5"/>
<reference evidence="3 4" key="1">
    <citation type="submission" date="2018-02" db="EMBL/GenBank/DDBJ databases">
        <title>Genomic Encyclopedia of Archaeal and Bacterial Type Strains, Phase II (KMG-II): from individual species to whole genera.</title>
        <authorList>
            <person name="Goeker M."/>
        </authorList>
    </citation>
    <scope>NUCLEOTIDE SEQUENCE [LARGE SCALE GENOMIC DNA]</scope>
    <source>
        <strain evidence="3 4">DSM 18921</strain>
    </source>
</reference>
<gene>
    <name evidence="3" type="ORF">LX70_03985</name>
</gene>
<protein>
    <submittedName>
        <fullName evidence="3">CHC2-type zinc finger protein</fullName>
    </submittedName>
</protein>
<evidence type="ECO:0000259" key="1">
    <source>
        <dbReference type="Pfam" id="PF01807"/>
    </source>
</evidence>
<accession>A0A2S8RWF5</accession>
<name>A0A2S8RWF5_9RHOB</name>
<evidence type="ECO:0000259" key="2">
    <source>
        <dbReference type="Pfam" id="PF23639"/>
    </source>
</evidence>
<dbReference type="RefSeq" id="WP_105516525.1">
    <property type="nucleotide sequence ID" value="NZ_PVEP01000015.1"/>
</dbReference>
<feature type="domain" description="Zinc finger CHC2-type" evidence="1">
    <location>
        <begin position="28"/>
        <end position="91"/>
    </location>
</feature>
<dbReference type="InterPro" id="IPR002694">
    <property type="entry name" value="Znf_CHC2"/>
</dbReference>
<dbReference type="GO" id="GO:0003899">
    <property type="term" value="F:DNA-directed RNA polymerase activity"/>
    <property type="evidence" value="ECO:0007669"/>
    <property type="project" value="InterPro"/>
</dbReference>
<dbReference type="SUPFAM" id="SSF57783">
    <property type="entry name" value="Zinc beta-ribbon"/>
    <property type="match status" value="1"/>
</dbReference>
<dbReference type="OrthoDB" id="9811157at2"/>
<dbReference type="GO" id="GO:0006260">
    <property type="term" value="P:DNA replication"/>
    <property type="evidence" value="ECO:0007669"/>
    <property type="project" value="InterPro"/>
</dbReference>
<dbReference type="EMBL" id="PVEP01000015">
    <property type="protein sequence ID" value="PQV52879.1"/>
    <property type="molecule type" value="Genomic_DNA"/>
</dbReference>
<keyword evidence="4" id="KW-1185">Reference proteome</keyword>
<dbReference type="GO" id="GO:0008270">
    <property type="term" value="F:zinc ion binding"/>
    <property type="evidence" value="ECO:0007669"/>
    <property type="project" value="InterPro"/>
</dbReference>